<accession>A0A1C4V9N3</accession>
<name>A0A1C4V9N3_9ACTN</name>
<dbReference type="Pfam" id="PF08352">
    <property type="entry name" value="oligo_HPY"/>
    <property type="match status" value="1"/>
</dbReference>
<keyword evidence="7" id="KW-0472">Membrane</keyword>
<dbReference type="GO" id="GO:0015833">
    <property type="term" value="P:peptide transport"/>
    <property type="evidence" value="ECO:0007669"/>
    <property type="project" value="InterPro"/>
</dbReference>
<keyword evidence="4" id="KW-1003">Cell membrane</keyword>
<reference evidence="11" key="1">
    <citation type="submission" date="2016-06" db="EMBL/GenBank/DDBJ databases">
        <authorList>
            <person name="Varghese N."/>
            <person name="Submissions Spin"/>
        </authorList>
    </citation>
    <scope>NUCLEOTIDE SEQUENCE [LARGE SCALE GENOMIC DNA]</scope>
    <source>
        <strain evidence="11">DSM 43168</strain>
    </source>
</reference>
<evidence type="ECO:0000256" key="1">
    <source>
        <dbReference type="ARBA" id="ARBA00004202"/>
    </source>
</evidence>
<evidence type="ECO:0000256" key="6">
    <source>
        <dbReference type="ARBA" id="ARBA00022840"/>
    </source>
</evidence>
<keyword evidence="3" id="KW-0813">Transport</keyword>
<dbReference type="InterPro" id="IPR003593">
    <property type="entry name" value="AAA+_ATPase"/>
</dbReference>
<sequence>MSAPAGDTRVAAVGPGPARAVPTGREVTDPLLSVRDLHVRFDEIHAVSGVTFEVARGEFFGIVGESGSGKSVTARAVIDLLPSHAQKRGQILFKGEDLLQARPKRLRAIRGSSIGFVFQDALAALDPVYTIGDQLVEALLAKRSMRRSAARRRAADLLDEVGIPDPRQRLDSYPHQLSGGMRQRAVIASALIADPELIIADEPTTALDVTIQRQVMELLQGIVESRGVAVVLITHDLAVVAETCDRVAVFYGGTIVEEATTTGLFAAPRHPYTAALLASLPRMGGTGEFRPIPGNPIRVATELACCPFAPRCANVVDLCRQRVPAEQTDGAHRFRCFRPEDPR</sequence>
<dbReference type="SUPFAM" id="SSF52540">
    <property type="entry name" value="P-loop containing nucleoside triphosphate hydrolases"/>
    <property type="match status" value="1"/>
</dbReference>
<keyword evidence="11" id="KW-1185">Reference proteome</keyword>
<dbReference type="SMART" id="SM00382">
    <property type="entry name" value="AAA"/>
    <property type="match status" value="1"/>
</dbReference>
<dbReference type="GO" id="GO:0005886">
    <property type="term" value="C:plasma membrane"/>
    <property type="evidence" value="ECO:0007669"/>
    <property type="project" value="UniProtKB-SubCell"/>
</dbReference>
<evidence type="ECO:0000256" key="2">
    <source>
        <dbReference type="ARBA" id="ARBA00005417"/>
    </source>
</evidence>
<dbReference type="InterPro" id="IPR013563">
    <property type="entry name" value="Oligopep_ABC_C"/>
</dbReference>
<evidence type="ECO:0000256" key="8">
    <source>
        <dbReference type="SAM" id="MobiDB-lite"/>
    </source>
</evidence>
<dbReference type="CDD" id="cd03257">
    <property type="entry name" value="ABC_NikE_OppD_transporters"/>
    <property type="match status" value="1"/>
</dbReference>
<feature type="region of interest" description="Disordered" evidence="8">
    <location>
        <begin position="1"/>
        <end position="24"/>
    </location>
</feature>
<organism evidence="10 11">
    <name type="scientific">Micromonospora carbonacea</name>
    <dbReference type="NCBI Taxonomy" id="47853"/>
    <lineage>
        <taxon>Bacteria</taxon>
        <taxon>Bacillati</taxon>
        <taxon>Actinomycetota</taxon>
        <taxon>Actinomycetes</taxon>
        <taxon>Micromonosporales</taxon>
        <taxon>Micromonosporaceae</taxon>
        <taxon>Micromonospora</taxon>
    </lineage>
</organism>
<proteinExistence type="inferred from homology"/>
<evidence type="ECO:0000259" key="9">
    <source>
        <dbReference type="PROSITE" id="PS50893"/>
    </source>
</evidence>
<evidence type="ECO:0000256" key="7">
    <source>
        <dbReference type="ARBA" id="ARBA00023136"/>
    </source>
</evidence>
<evidence type="ECO:0000256" key="4">
    <source>
        <dbReference type="ARBA" id="ARBA00022475"/>
    </source>
</evidence>
<gene>
    <name evidence="10" type="ORF">GA0070563_102137</name>
</gene>
<protein>
    <submittedName>
        <fullName evidence="10">Peptide/nickel transport system ATP-binding protein</fullName>
    </submittedName>
</protein>
<dbReference type="EMBL" id="FMCT01000002">
    <property type="protein sequence ID" value="SCE80740.1"/>
    <property type="molecule type" value="Genomic_DNA"/>
</dbReference>
<evidence type="ECO:0000256" key="5">
    <source>
        <dbReference type="ARBA" id="ARBA00022741"/>
    </source>
</evidence>
<dbReference type="PROSITE" id="PS00211">
    <property type="entry name" value="ABC_TRANSPORTER_1"/>
    <property type="match status" value="1"/>
</dbReference>
<dbReference type="InterPro" id="IPR003439">
    <property type="entry name" value="ABC_transporter-like_ATP-bd"/>
</dbReference>
<comment type="similarity">
    <text evidence="2">Belongs to the ABC transporter superfamily.</text>
</comment>
<dbReference type="RefSeq" id="WP_141723651.1">
    <property type="nucleotide sequence ID" value="NZ_FMCT01000002.1"/>
</dbReference>
<dbReference type="PANTHER" id="PTHR43297">
    <property type="entry name" value="OLIGOPEPTIDE TRANSPORT ATP-BINDING PROTEIN APPD"/>
    <property type="match status" value="1"/>
</dbReference>
<dbReference type="AlphaFoldDB" id="A0A1C4V9N3"/>
<evidence type="ECO:0000313" key="10">
    <source>
        <dbReference type="EMBL" id="SCE80740.1"/>
    </source>
</evidence>
<keyword evidence="6 10" id="KW-0067">ATP-binding</keyword>
<evidence type="ECO:0000256" key="3">
    <source>
        <dbReference type="ARBA" id="ARBA00022448"/>
    </source>
</evidence>
<dbReference type="InterPro" id="IPR050388">
    <property type="entry name" value="ABC_Ni/Peptide_Import"/>
</dbReference>
<dbReference type="GO" id="GO:0005524">
    <property type="term" value="F:ATP binding"/>
    <property type="evidence" value="ECO:0007669"/>
    <property type="project" value="UniProtKB-KW"/>
</dbReference>
<dbReference type="InterPro" id="IPR027417">
    <property type="entry name" value="P-loop_NTPase"/>
</dbReference>
<comment type="subcellular location">
    <subcellularLocation>
        <location evidence="1">Cell membrane</location>
        <topology evidence="1">Peripheral membrane protein</topology>
    </subcellularLocation>
</comment>
<dbReference type="PANTHER" id="PTHR43297:SF2">
    <property type="entry name" value="DIPEPTIDE TRANSPORT ATP-BINDING PROTEIN DPPD"/>
    <property type="match status" value="1"/>
</dbReference>
<evidence type="ECO:0000313" key="11">
    <source>
        <dbReference type="Proteomes" id="UP000183585"/>
    </source>
</evidence>
<feature type="domain" description="ABC transporter" evidence="9">
    <location>
        <begin position="32"/>
        <end position="277"/>
    </location>
</feature>
<dbReference type="FunFam" id="3.40.50.300:FF:000016">
    <property type="entry name" value="Oligopeptide ABC transporter ATP-binding component"/>
    <property type="match status" value="1"/>
</dbReference>
<keyword evidence="5" id="KW-0547">Nucleotide-binding</keyword>
<dbReference type="Pfam" id="PF00005">
    <property type="entry name" value="ABC_tran"/>
    <property type="match status" value="1"/>
</dbReference>
<dbReference type="Proteomes" id="UP000183585">
    <property type="component" value="Unassembled WGS sequence"/>
</dbReference>
<dbReference type="NCBIfam" id="TIGR01727">
    <property type="entry name" value="oligo_HPY"/>
    <property type="match status" value="1"/>
</dbReference>
<dbReference type="PROSITE" id="PS50893">
    <property type="entry name" value="ABC_TRANSPORTER_2"/>
    <property type="match status" value="1"/>
</dbReference>
<dbReference type="Gene3D" id="3.40.50.300">
    <property type="entry name" value="P-loop containing nucleotide triphosphate hydrolases"/>
    <property type="match status" value="1"/>
</dbReference>
<feature type="compositionally biased region" description="Low complexity" evidence="8">
    <location>
        <begin position="9"/>
        <end position="24"/>
    </location>
</feature>
<dbReference type="GO" id="GO:0016887">
    <property type="term" value="F:ATP hydrolysis activity"/>
    <property type="evidence" value="ECO:0007669"/>
    <property type="project" value="InterPro"/>
</dbReference>
<dbReference type="InterPro" id="IPR017871">
    <property type="entry name" value="ABC_transporter-like_CS"/>
</dbReference>